<name>A0A177DSS3_ALTAL</name>
<dbReference type="EMBL" id="PDXD01000003">
    <property type="protein sequence ID" value="RYN80682.1"/>
    <property type="molecule type" value="Genomic_DNA"/>
</dbReference>
<evidence type="ECO:0000313" key="5">
    <source>
        <dbReference type="Proteomes" id="UP000077248"/>
    </source>
</evidence>
<dbReference type="Pfam" id="PF01738">
    <property type="entry name" value="DLH"/>
    <property type="match status" value="1"/>
</dbReference>
<dbReference type="EMBL" id="KV441474">
    <property type="protein sequence ID" value="OAG22834.1"/>
    <property type="molecule type" value="Genomic_DNA"/>
</dbReference>
<dbReference type="PANTHER" id="PTHR17630:SF55">
    <property type="entry name" value="DIENELACTONE HYDROLASE FAMILY PROTEIN (AFU_ORTHOLOGUE AFUA_1G01900)"/>
    <property type="match status" value="1"/>
</dbReference>
<dbReference type="Gene3D" id="3.40.50.1820">
    <property type="entry name" value="alpha/beta hydrolase"/>
    <property type="match status" value="1"/>
</dbReference>
<dbReference type="SUPFAM" id="SSF53474">
    <property type="entry name" value="alpha/beta-Hydrolases"/>
    <property type="match status" value="1"/>
</dbReference>
<gene>
    <name evidence="4" type="ORF">AA0117_g2946</name>
    <name evidence="3" type="ORF">CC77DRAFT_1007304</name>
</gene>
<dbReference type="Proteomes" id="UP000291422">
    <property type="component" value="Unassembled WGS sequence"/>
</dbReference>
<dbReference type="KEGG" id="aalt:CC77DRAFT_1007304"/>
<feature type="domain" description="Dienelactone hydrolase" evidence="2">
    <location>
        <begin position="38"/>
        <end position="246"/>
    </location>
</feature>
<protein>
    <submittedName>
        <fullName evidence="3">Dienelactone hydrolase family protein</fullName>
    </submittedName>
</protein>
<evidence type="ECO:0000313" key="4">
    <source>
        <dbReference type="EMBL" id="RYN80682.1"/>
    </source>
</evidence>
<evidence type="ECO:0000259" key="2">
    <source>
        <dbReference type="Pfam" id="PF01738"/>
    </source>
</evidence>
<dbReference type="PANTHER" id="PTHR17630">
    <property type="entry name" value="DIENELACTONE HYDROLASE"/>
    <property type="match status" value="1"/>
</dbReference>
<dbReference type="AlphaFoldDB" id="A0A177DSS3"/>
<dbReference type="InterPro" id="IPR002925">
    <property type="entry name" value="Dienelactn_hydro"/>
</dbReference>
<accession>A0A177DSS3</accession>
<keyword evidence="3" id="KW-0378">Hydrolase</keyword>
<dbReference type="RefSeq" id="XP_018388255.1">
    <property type="nucleotide sequence ID" value="XM_018523470.1"/>
</dbReference>
<sequence length="249" mass="27881">MSSPRGFEPCCLKSFNWTGTPSGHEAKLADNPTYITGSNSEAAVIIIHDGLGWRFKNNRLLADHFAKEANVTVYMPDFFGGESLDFSLIKAGRWAELDMEGFKARNSRSVREPEVFACVQALRDSGYKKIGAAGYCWGGWAVLRLATEKLVDCVVCAHPSMITEADFDGLNVPIMFLQPEHDAIFSDEMKLYAFKKLVLDKKSLPVEWVHFPGVSHGCLTKGDETVPGEREAMVKAKDRAVTWWREWLL</sequence>
<reference evidence="6" key="2">
    <citation type="journal article" date="2019" name="bioRxiv">
        <title>Genomics, evolutionary history and diagnostics of the Alternaria alternata species group including apple and Asian pear pathotypes.</title>
        <authorList>
            <person name="Armitage A.D."/>
            <person name="Cockerton H.M."/>
            <person name="Sreenivasaprasad S."/>
            <person name="Woodhall J.W."/>
            <person name="Lane C.R."/>
            <person name="Harrison R.J."/>
            <person name="Clarkson J.P."/>
        </authorList>
    </citation>
    <scope>NUCLEOTIDE SEQUENCE [LARGE SCALE GENOMIC DNA]</scope>
    <source>
        <strain evidence="6">FERA 1177</strain>
    </source>
</reference>
<reference evidence="3 5" key="1">
    <citation type="submission" date="2016-05" db="EMBL/GenBank/DDBJ databases">
        <title>Comparative analysis of secretome profiles of manganese(II)-oxidizing ascomycete fungi.</title>
        <authorList>
            <consortium name="DOE Joint Genome Institute"/>
            <person name="Zeiner C.A."/>
            <person name="Purvine S.O."/>
            <person name="Zink E.M."/>
            <person name="Wu S."/>
            <person name="Pasa-Tolic L."/>
            <person name="Chaput D.L."/>
            <person name="Haridas S."/>
            <person name="Grigoriev I.V."/>
            <person name="Santelli C.M."/>
            <person name="Hansel C.M."/>
        </authorList>
    </citation>
    <scope>NUCLEOTIDE SEQUENCE [LARGE SCALE GENOMIC DNA]</scope>
    <source>
        <strain evidence="3 5">SRC1lrK2f</strain>
    </source>
</reference>
<dbReference type="GeneID" id="29109064"/>
<comment type="pathway">
    <text evidence="1">Mycotoxin biosynthesis.</text>
</comment>
<dbReference type="InterPro" id="IPR029058">
    <property type="entry name" value="AB_hydrolase_fold"/>
</dbReference>
<evidence type="ECO:0000313" key="3">
    <source>
        <dbReference type="EMBL" id="OAG22834.1"/>
    </source>
</evidence>
<keyword evidence="5" id="KW-1185">Reference proteome</keyword>
<dbReference type="Proteomes" id="UP000077248">
    <property type="component" value="Unassembled WGS sequence"/>
</dbReference>
<reference evidence="4" key="3">
    <citation type="journal article" date="2019" name="J. ISSAAS">
        <title>Genomics, evolutionary history and diagnostics of the Alternaria alternata species group including apple and Asian pear pathotypes.</title>
        <authorList>
            <person name="Armitage A.D."/>
            <person name="Cockerton H.M."/>
            <person name="Sreenivasaprasad S."/>
            <person name="Woodhall J."/>
            <person name="Lane C."/>
            <person name="Harrison R.J."/>
            <person name="Clarkson J.P."/>
        </authorList>
    </citation>
    <scope>NUCLEOTIDE SEQUENCE</scope>
    <source>
        <strain evidence="4">FERA 1177</strain>
    </source>
</reference>
<dbReference type="OMA" id="HPSMLEK"/>
<dbReference type="VEuPathDB" id="FungiDB:CC77DRAFT_1007304"/>
<evidence type="ECO:0000313" key="6">
    <source>
        <dbReference type="Proteomes" id="UP000291422"/>
    </source>
</evidence>
<evidence type="ECO:0000256" key="1">
    <source>
        <dbReference type="ARBA" id="ARBA00004685"/>
    </source>
</evidence>
<organism evidence="3 5">
    <name type="scientific">Alternaria alternata</name>
    <name type="common">Alternaria rot fungus</name>
    <name type="synonym">Torula alternata</name>
    <dbReference type="NCBI Taxonomy" id="5599"/>
    <lineage>
        <taxon>Eukaryota</taxon>
        <taxon>Fungi</taxon>
        <taxon>Dikarya</taxon>
        <taxon>Ascomycota</taxon>
        <taxon>Pezizomycotina</taxon>
        <taxon>Dothideomycetes</taxon>
        <taxon>Pleosporomycetidae</taxon>
        <taxon>Pleosporales</taxon>
        <taxon>Pleosporineae</taxon>
        <taxon>Pleosporaceae</taxon>
        <taxon>Alternaria</taxon>
        <taxon>Alternaria sect. Alternaria</taxon>
        <taxon>Alternaria alternata complex</taxon>
    </lineage>
</organism>
<dbReference type="GO" id="GO:0016787">
    <property type="term" value="F:hydrolase activity"/>
    <property type="evidence" value="ECO:0007669"/>
    <property type="project" value="UniProtKB-KW"/>
</dbReference>
<proteinExistence type="predicted"/>